<sequence>MEPTSRISLLYPQIVSDKTLLSLLTLEASDRSTDLSATSTIRPPKISGSTSFLIFRVLPGPTYLELVMDLVSLLRILLSNGFAETTVASTTPLYASLRTLNCLAMESNKDSLLFSANTVNRLDTTGSNFSSLDKTETTSFLEFSDRAGFDST</sequence>
<organism evidence="1 2">
    <name type="scientific">Ogataea polymorpha</name>
    <dbReference type="NCBI Taxonomy" id="460523"/>
    <lineage>
        <taxon>Eukaryota</taxon>
        <taxon>Fungi</taxon>
        <taxon>Dikarya</taxon>
        <taxon>Ascomycota</taxon>
        <taxon>Saccharomycotina</taxon>
        <taxon>Pichiomycetes</taxon>
        <taxon>Pichiales</taxon>
        <taxon>Pichiaceae</taxon>
        <taxon>Ogataea</taxon>
    </lineage>
</organism>
<proteinExistence type="predicted"/>
<evidence type="ECO:0000313" key="2">
    <source>
        <dbReference type="Proteomes" id="UP000788993"/>
    </source>
</evidence>
<reference evidence="1" key="2">
    <citation type="submission" date="2021-01" db="EMBL/GenBank/DDBJ databases">
        <authorList>
            <person name="Schikora-Tamarit M.A."/>
        </authorList>
    </citation>
    <scope>NUCLEOTIDE SEQUENCE</scope>
    <source>
        <strain evidence="1">NCAIM Y.01608</strain>
    </source>
</reference>
<protein>
    <submittedName>
        <fullName evidence="1">Uncharacterized protein</fullName>
    </submittedName>
</protein>
<reference evidence="1" key="1">
    <citation type="journal article" date="2021" name="Open Biol.">
        <title>Shared evolutionary footprints suggest mitochondrial oxidative damage underlies multiple complex I losses in fungi.</title>
        <authorList>
            <person name="Schikora-Tamarit M.A."/>
            <person name="Marcet-Houben M."/>
            <person name="Nosek J."/>
            <person name="Gabaldon T."/>
        </authorList>
    </citation>
    <scope>NUCLEOTIDE SEQUENCE</scope>
    <source>
        <strain evidence="1">NCAIM Y.01608</strain>
    </source>
</reference>
<keyword evidence="2" id="KW-1185">Reference proteome</keyword>
<comment type="caution">
    <text evidence="1">The sequence shown here is derived from an EMBL/GenBank/DDBJ whole genome shotgun (WGS) entry which is preliminary data.</text>
</comment>
<evidence type="ECO:0000313" key="1">
    <source>
        <dbReference type="EMBL" id="KAH3662842.1"/>
    </source>
</evidence>
<dbReference type="AlphaFoldDB" id="A0A9P8P0C6"/>
<accession>A0A9P8P0C6</accession>
<name>A0A9P8P0C6_9ASCO</name>
<dbReference type="EMBL" id="JAEUBD010001266">
    <property type="protein sequence ID" value="KAH3662842.1"/>
    <property type="molecule type" value="Genomic_DNA"/>
</dbReference>
<dbReference type="Proteomes" id="UP000788993">
    <property type="component" value="Unassembled WGS sequence"/>
</dbReference>
<gene>
    <name evidence="1" type="ORF">OGATHE_004418</name>
</gene>